<gene>
    <name evidence="1" type="ORF">D5281_24495</name>
</gene>
<reference evidence="1" key="1">
    <citation type="submission" date="2018-09" db="EMBL/GenBank/DDBJ databases">
        <title>Murine metabolic-syndrome-specific gut microbial biobank.</title>
        <authorList>
            <person name="Liu C."/>
        </authorList>
    </citation>
    <scope>NUCLEOTIDE SEQUENCE</scope>
    <source>
        <strain evidence="1">D42-62</strain>
    </source>
</reference>
<dbReference type="EMBL" id="QZDT01000119">
    <property type="protein sequence ID" value="NBJ95579.1"/>
    <property type="molecule type" value="Genomic_DNA"/>
</dbReference>
<keyword evidence="2" id="KW-1185">Reference proteome</keyword>
<evidence type="ECO:0000313" key="1">
    <source>
        <dbReference type="EMBL" id="NBJ95579.1"/>
    </source>
</evidence>
<organism evidence="1 2">
    <name type="scientific">Parablautia muri</name>
    <dbReference type="NCBI Taxonomy" id="2320879"/>
    <lineage>
        <taxon>Bacteria</taxon>
        <taxon>Bacillati</taxon>
        <taxon>Bacillota</taxon>
        <taxon>Clostridia</taxon>
        <taxon>Lachnospirales</taxon>
        <taxon>Lachnospiraceae</taxon>
        <taxon>Parablautia</taxon>
    </lineage>
</organism>
<accession>A0A9X5BKV0</accession>
<sequence>MALFFAFYSRKIVVSCNWIKNRKFLWYNSVDAFALAGTVFCRSNRKERNSLMACVDYRQSTENLKSYMQRRWSLVGGMAGTFRDME</sequence>
<comment type="caution">
    <text evidence="1">The sequence shown here is derived from an EMBL/GenBank/DDBJ whole genome shotgun (WGS) entry which is preliminary data.</text>
</comment>
<name>A0A9X5BKV0_9FIRM</name>
<protein>
    <submittedName>
        <fullName evidence="1">Uncharacterized protein</fullName>
    </submittedName>
</protein>
<proteinExistence type="predicted"/>
<dbReference type="Proteomes" id="UP001154420">
    <property type="component" value="Unassembled WGS sequence"/>
</dbReference>
<evidence type="ECO:0000313" key="2">
    <source>
        <dbReference type="Proteomes" id="UP001154420"/>
    </source>
</evidence>
<dbReference type="AlphaFoldDB" id="A0A9X5BKV0"/>